<dbReference type="KEGG" id="cyt:cce_4636"/>
<dbReference type="PANTHER" id="PTHR47485:SF1">
    <property type="entry name" value="THYLAKOID LUMENAL 17.4 KDA PROTEIN, CHLOROPLASTIC"/>
    <property type="match status" value="1"/>
</dbReference>
<dbReference type="InterPro" id="IPR001646">
    <property type="entry name" value="5peptide_repeat"/>
</dbReference>
<dbReference type="RefSeq" id="WP_009543316.1">
    <property type="nucleotide sequence ID" value="NC_010546.1"/>
</dbReference>
<dbReference type="Proteomes" id="UP000001203">
    <property type="component" value="Chromosome circular"/>
</dbReference>
<evidence type="ECO:0000313" key="2">
    <source>
        <dbReference type="EMBL" id="ACB53984.1"/>
    </source>
</evidence>
<dbReference type="eggNOG" id="COG1357">
    <property type="taxonomic scope" value="Bacteria"/>
</dbReference>
<dbReference type="Pfam" id="PF00805">
    <property type="entry name" value="Pentapeptide"/>
    <property type="match status" value="2"/>
</dbReference>
<reference evidence="2 3" key="1">
    <citation type="journal article" date="2008" name="Proc. Natl. Acad. Sci. U.S.A.">
        <title>The genome of Cyanothece 51142, a unicellular diazotrophic cyanobacterium important in the marine nitrogen cycle.</title>
        <authorList>
            <person name="Welsh E.A."/>
            <person name="Liberton M."/>
            <person name="Stoeckel J."/>
            <person name="Loh T."/>
            <person name="Elvitigala T."/>
            <person name="Wang C."/>
            <person name="Wollam A."/>
            <person name="Fulton R.S."/>
            <person name="Clifton S.W."/>
            <person name="Jacobs J.M."/>
            <person name="Aurora R."/>
            <person name="Ghosh B.K."/>
            <person name="Sherman L.A."/>
            <person name="Smith R.D."/>
            <person name="Wilson R.K."/>
            <person name="Pakrasi H.B."/>
        </authorList>
    </citation>
    <scope>NUCLEOTIDE SEQUENCE [LARGE SCALE GENOMIC DNA]</scope>
    <source>
        <strain evidence="3">ATCC 51142 / BH68</strain>
    </source>
</reference>
<dbReference type="EMBL" id="CP000806">
    <property type="protein sequence ID" value="ACB53984.1"/>
    <property type="molecule type" value="Genomic_DNA"/>
</dbReference>
<dbReference type="HOGENOM" id="CLU_745398_0_0_3"/>
<gene>
    <name evidence="2" type="ordered locus">cce_4636</name>
</gene>
<name>B1WW56_CROS5</name>
<dbReference type="SUPFAM" id="SSF141571">
    <property type="entry name" value="Pentapeptide repeat-like"/>
    <property type="match status" value="1"/>
</dbReference>
<dbReference type="PANTHER" id="PTHR47485">
    <property type="entry name" value="THYLAKOID LUMENAL 17.4 KDA PROTEIN, CHLOROPLASTIC"/>
    <property type="match status" value="1"/>
</dbReference>
<proteinExistence type="predicted"/>
<accession>B1WW56</accession>
<evidence type="ECO:0000256" key="1">
    <source>
        <dbReference type="ARBA" id="ARBA00022737"/>
    </source>
</evidence>
<organism evidence="2 3">
    <name type="scientific">Crocosphaera subtropica (strain ATCC 51142 / BH68)</name>
    <name type="common">Cyanothece sp. (strain ATCC 51142)</name>
    <dbReference type="NCBI Taxonomy" id="43989"/>
    <lineage>
        <taxon>Bacteria</taxon>
        <taxon>Bacillati</taxon>
        <taxon>Cyanobacteriota</taxon>
        <taxon>Cyanophyceae</taxon>
        <taxon>Oscillatoriophycideae</taxon>
        <taxon>Chroococcales</taxon>
        <taxon>Aphanothecaceae</taxon>
        <taxon>Crocosphaera</taxon>
        <taxon>Crocosphaera subtropica</taxon>
    </lineage>
</organism>
<dbReference type="AlphaFoldDB" id="B1WW56"/>
<keyword evidence="3" id="KW-1185">Reference proteome</keyword>
<protein>
    <submittedName>
        <fullName evidence="2">RfrA family pentapeptide repeat</fullName>
    </submittedName>
</protein>
<sequence>MSESAPSLHLHTAYNPYPKCVFLQVTPRPSATSQGQFTLELNFRFNEQEKSLLNGQIRFGIKGGKLNLIVQQGKLIEPQFNSDVPFKLIDSSDQSTIWHLIAQTGQSTLKIDNSCSLATIEPTDESVKVNISYTINLADISITDITGLWRHDIHPNKHSILERKLAQFLWKQRLSPEISMIQLTSKALEVKKIDSPTTNVEPQHLADLHQLINNIYDIKTNNLLELIKIAGLNSKIDLAGGNFLGTELSGIELSGANLTHSNFRGANLTDADLSEAILSYTRFSGADLSGAYLGNANLQQADFYRSSLALANLIGADLRGANLQEVNLTQTNLSGALVQGSKFGNNEGMTPEIQTNLLERGAIFPEE</sequence>
<dbReference type="STRING" id="43989.cce_4636"/>
<dbReference type="OrthoDB" id="420175at2"/>
<evidence type="ECO:0000313" key="3">
    <source>
        <dbReference type="Proteomes" id="UP000001203"/>
    </source>
</evidence>
<keyword evidence="1" id="KW-0677">Repeat</keyword>
<dbReference type="Gene3D" id="2.160.20.80">
    <property type="entry name" value="E3 ubiquitin-protein ligase SopA"/>
    <property type="match status" value="1"/>
</dbReference>